<dbReference type="Pfam" id="PF00583">
    <property type="entry name" value="Acetyltransf_1"/>
    <property type="match status" value="1"/>
</dbReference>
<evidence type="ECO:0000313" key="6">
    <source>
        <dbReference type="EMBL" id="AWT26908.1"/>
    </source>
</evidence>
<dbReference type="InterPro" id="IPR050276">
    <property type="entry name" value="MshD_Acetyltransferase"/>
</dbReference>
<protein>
    <recommendedName>
        <fullName evidence="4">Mycothiol acetyltransferase</fullName>
        <shortName evidence="4">MSH acetyltransferase</shortName>
        <ecNumber evidence="4">2.3.1.189</ecNumber>
    </recommendedName>
    <alternativeName>
        <fullName evidence="4">Mycothiol synthase</fullName>
    </alternativeName>
</protein>
<name>A0A2Z3YQ75_9CORY</name>
<reference evidence="7" key="1">
    <citation type="submission" date="2017-11" db="EMBL/GenBank/DDBJ databases">
        <title>Otitis media/interna in a cat caused by the recently described species Corynebacterium provencense.</title>
        <authorList>
            <person name="Kittl S."/>
            <person name="Brodard I."/>
            <person name="Rychener L."/>
            <person name="Jores J."/>
            <person name="Roosje P."/>
            <person name="Gobeli Brawand S."/>
        </authorList>
    </citation>
    <scope>NUCLEOTIDE SEQUENCE [LARGE SCALE GENOMIC DNA]</scope>
    <source>
        <strain evidence="7">17KM38</strain>
    </source>
</reference>
<dbReference type="HAMAP" id="MF_01698">
    <property type="entry name" value="MshD"/>
    <property type="match status" value="1"/>
</dbReference>
<feature type="binding site" evidence="4">
    <location>
        <position position="209"/>
    </location>
    <ligand>
        <name>1D-myo-inositol 2-(L-cysteinylamino)-2-deoxy-alpha-D-glucopyranoside</name>
        <dbReference type="ChEBI" id="CHEBI:58887"/>
    </ligand>
</feature>
<dbReference type="GO" id="GO:0035447">
    <property type="term" value="F:mycothiol synthase activity"/>
    <property type="evidence" value="ECO:0007669"/>
    <property type="project" value="UniProtKB-UniRule"/>
</dbReference>
<dbReference type="GO" id="GO:0010125">
    <property type="term" value="P:mycothiol biosynthetic process"/>
    <property type="evidence" value="ECO:0007669"/>
    <property type="project" value="UniProtKB-UniRule"/>
</dbReference>
<dbReference type="KEGG" id="cpre:Csp1_21550"/>
<evidence type="ECO:0000259" key="5">
    <source>
        <dbReference type="PROSITE" id="PS51186"/>
    </source>
</evidence>
<dbReference type="NCBIfam" id="TIGR03448">
    <property type="entry name" value="mycothiol_MshD"/>
    <property type="match status" value="1"/>
</dbReference>
<feature type="domain" description="N-acetyltransferase" evidence="5">
    <location>
        <begin position="189"/>
        <end position="330"/>
    </location>
</feature>
<comment type="similarity">
    <text evidence="4">Belongs to the acetyltransferase family. MshD subfamily.</text>
</comment>
<comment type="caution">
    <text evidence="4">Lacks conserved residue(s) required for the propagation of feature annotation.</text>
</comment>
<keyword evidence="1 4" id="KW-0808">Transferase</keyword>
<dbReference type="PANTHER" id="PTHR43617">
    <property type="entry name" value="L-AMINO ACID N-ACETYLTRANSFERASE"/>
    <property type="match status" value="1"/>
</dbReference>
<dbReference type="CDD" id="cd04301">
    <property type="entry name" value="NAT_SF"/>
    <property type="match status" value="1"/>
</dbReference>
<dbReference type="AlphaFoldDB" id="A0A2Z3YQ75"/>
<dbReference type="SUPFAM" id="SSF55729">
    <property type="entry name" value="Acyl-CoA N-acyltransferases (Nat)"/>
    <property type="match status" value="1"/>
</dbReference>
<dbReference type="Gene3D" id="3.40.630.30">
    <property type="match status" value="1"/>
</dbReference>
<dbReference type="InterPro" id="IPR016181">
    <property type="entry name" value="Acyl_CoA_acyltransferase"/>
</dbReference>
<gene>
    <name evidence="4 6" type="primary">mshD</name>
    <name evidence="6" type="ORF">Csp1_21550</name>
</gene>
<keyword evidence="2 4" id="KW-0677">Repeat</keyword>
<dbReference type="PIRSF" id="PIRSF021524">
    <property type="entry name" value="MSH_acetyltransferase"/>
    <property type="match status" value="1"/>
</dbReference>
<evidence type="ECO:0000256" key="4">
    <source>
        <dbReference type="HAMAP-Rule" id="MF_01698"/>
    </source>
</evidence>
<comment type="function">
    <text evidence="4">Catalyzes the transfer of acetyl from acetyl-CoA to desacetylmycothiol (Cys-GlcN-Ins) to form mycothiol.</text>
</comment>
<evidence type="ECO:0000256" key="2">
    <source>
        <dbReference type="ARBA" id="ARBA00022737"/>
    </source>
</evidence>
<feature type="binding site" evidence="4">
    <location>
        <begin position="95"/>
        <end position="100"/>
    </location>
    <ligand>
        <name>acetyl-CoA</name>
        <dbReference type="ChEBI" id="CHEBI:57288"/>
        <label>1</label>
    </ligand>
</feature>
<feature type="binding site" evidence="4">
    <location>
        <position position="262"/>
    </location>
    <ligand>
        <name>1D-myo-inositol 2-(L-cysteinylamino)-2-deoxy-alpha-D-glucopyranoside</name>
        <dbReference type="ChEBI" id="CHEBI:58887"/>
    </ligand>
</feature>
<feature type="binding site" evidence="4">
    <location>
        <position position="40"/>
    </location>
    <ligand>
        <name>1D-myo-inositol 2-(L-cysteinylamino)-2-deoxy-alpha-D-glucopyranoside</name>
        <dbReference type="ChEBI" id="CHEBI:58887"/>
    </ligand>
</feature>
<accession>A0A2Z3YQ75</accession>
<feature type="binding site" evidence="4">
    <location>
        <position position="300"/>
    </location>
    <ligand>
        <name>1D-myo-inositol 2-(L-cysteinylamino)-2-deoxy-alpha-D-glucopyranoside</name>
        <dbReference type="ChEBI" id="CHEBI:58887"/>
    </ligand>
</feature>
<organism evidence="6 7">
    <name type="scientific">Corynebacterium provencense</name>
    <dbReference type="NCBI Taxonomy" id="1737425"/>
    <lineage>
        <taxon>Bacteria</taxon>
        <taxon>Bacillati</taxon>
        <taxon>Actinomycetota</taxon>
        <taxon>Actinomycetes</taxon>
        <taxon>Mycobacteriales</taxon>
        <taxon>Corynebacteriaceae</taxon>
        <taxon>Corynebacterium</taxon>
    </lineage>
</organism>
<feature type="binding site" evidence="4">
    <location>
        <begin position="266"/>
        <end position="268"/>
    </location>
    <ligand>
        <name>acetyl-CoA</name>
        <dbReference type="ChEBI" id="CHEBI:57288"/>
        <label>2</label>
    </ligand>
</feature>
<keyword evidence="3 4" id="KW-0012">Acyltransferase</keyword>
<dbReference type="Proteomes" id="UP000247696">
    <property type="component" value="Chromosome"/>
</dbReference>
<dbReference type="InterPro" id="IPR000182">
    <property type="entry name" value="GNAT_dom"/>
</dbReference>
<proteinExistence type="inferred from homology"/>
<dbReference type="GO" id="GO:0008999">
    <property type="term" value="F:protein-N-terminal-alanine acetyltransferase activity"/>
    <property type="evidence" value="ECO:0007669"/>
    <property type="project" value="TreeGrafter"/>
</dbReference>
<evidence type="ECO:0000256" key="1">
    <source>
        <dbReference type="ARBA" id="ARBA00022679"/>
    </source>
</evidence>
<comment type="catalytic activity">
    <reaction evidence="4">
        <text>1D-myo-inositol 2-(L-cysteinylamino)-2-deoxy-alpha-D-glucopyranoside + acetyl-CoA = mycothiol + CoA + H(+)</text>
        <dbReference type="Rhea" id="RHEA:26172"/>
        <dbReference type="ChEBI" id="CHEBI:15378"/>
        <dbReference type="ChEBI" id="CHEBI:16768"/>
        <dbReference type="ChEBI" id="CHEBI:57287"/>
        <dbReference type="ChEBI" id="CHEBI:57288"/>
        <dbReference type="ChEBI" id="CHEBI:58887"/>
        <dbReference type="EC" id="2.3.1.189"/>
    </reaction>
</comment>
<dbReference type="PROSITE" id="PS51186">
    <property type="entry name" value="GNAT"/>
    <property type="match status" value="1"/>
</dbReference>
<dbReference type="EC" id="2.3.1.189" evidence="4"/>
<dbReference type="PANTHER" id="PTHR43617:SF31">
    <property type="entry name" value="MYCOTHIOL ACETYLTRANSFERASE"/>
    <property type="match status" value="1"/>
</dbReference>
<comment type="subunit">
    <text evidence="4">Monomer.</text>
</comment>
<dbReference type="EMBL" id="CP024988">
    <property type="protein sequence ID" value="AWT26908.1"/>
    <property type="molecule type" value="Genomic_DNA"/>
</dbReference>
<evidence type="ECO:0000313" key="7">
    <source>
        <dbReference type="Proteomes" id="UP000247696"/>
    </source>
</evidence>
<dbReference type="STRING" id="1737425.GCA_900049755_01634"/>
<feature type="binding site" evidence="4">
    <location>
        <position position="253"/>
    </location>
    <ligand>
        <name>1D-myo-inositol 2-(L-cysteinylamino)-2-deoxy-alpha-D-glucopyranoside</name>
        <dbReference type="ChEBI" id="CHEBI:58887"/>
    </ligand>
</feature>
<keyword evidence="7" id="KW-1185">Reference proteome</keyword>
<sequence>MTVYRWMEDEPPEVQERYRGALDGLLAEVAEADGVPALSEAFVQGIRGEGGHTGHRHLLAVDDGGTVVGVLAVDAAGPDDAAGVAEMAVRPVARRRGTATGLLREVGRGLDPEAQFSIWAHGDLGAARGLAEVRGARTVRELLKMSVPCGTGDPARRELVDGARVARTTVEDAGYRIYDYPAACAEFGAELVDREWLRVNNEAFAWHPEQGGWDLRRLREARGTEWFDPAGVIMLWSRDECQGPQCAGVHWTKHPDGDPHGEVYVVCLADGARGRGLGGPLTLLGIGHLIEEGVDAVDLYVEGDNAPAVATYRRLGFTVVHRDVVFRGMV</sequence>
<evidence type="ECO:0000256" key="3">
    <source>
        <dbReference type="ARBA" id="ARBA00023315"/>
    </source>
</evidence>
<dbReference type="InterPro" id="IPR017813">
    <property type="entry name" value="Mycothiol_AcTrfase"/>
</dbReference>